<dbReference type="InterPro" id="IPR029058">
    <property type="entry name" value="AB_hydrolase_fold"/>
</dbReference>
<accession>A0A382ZUN4</accession>
<evidence type="ECO:0000259" key="2">
    <source>
        <dbReference type="Pfam" id="PF00561"/>
    </source>
</evidence>
<proteinExistence type="predicted"/>
<evidence type="ECO:0000313" key="3">
    <source>
        <dbReference type="EMBL" id="SVD99182.1"/>
    </source>
</evidence>
<feature type="domain" description="AB hydrolase-1" evidence="2">
    <location>
        <begin position="44"/>
        <end position="141"/>
    </location>
</feature>
<dbReference type="PANTHER" id="PTHR43329">
    <property type="entry name" value="EPOXIDE HYDROLASE"/>
    <property type="match status" value="1"/>
</dbReference>
<dbReference type="AlphaFoldDB" id="A0A382ZUN4"/>
<dbReference type="GO" id="GO:0016787">
    <property type="term" value="F:hydrolase activity"/>
    <property type="evidence" value="ECO:0007669"/>
    <property type="project" value="UniProtKB-KW"/>
</dbReference>
<keyword evidence="1" id="KW-0378">Hydrolase</keyword>
<dbReference type="EMBL" id="UINC01186792">
    <property type="protein sequence ID" value="SVD99182.1"/>
    <property type="molecule type" value="Genomic_DNA"/>
</dbReference>
<dbReference type="Pfam" id="PF00561">
    <property type="entry name" value="Abhydrolase_1"/>
    <property type="match status" value="1"/>
</dbReference>
<evidence type="ECO:0000256" key="1">
    <source>
        <dbReference type="ARBA" id="ARBA00022801"/>
    </source>
</evidence>
<feature type="non-terminal residue" evidence="3">
    <location>
        <position position="142"/>
    </location>
</feature>
<protein>
    <recommendedName>
        <fullName evidence="2">AB hydrolase-1 domain-containing protein</fullName>
    </recommendedName>
</protein>
<gene>
    <name evidence="3" type="ORF">METZ01_LOCUS452036</name>
</gene>
<dbReference type="SUPFAM" id="SSF53474">
    <property type="entry name" value="alpha/beta-Hydrolases"/>
    <property type="match status" value="1"/>
</dbReference>
<dbReference type="PRINTS" id="PR00412">
    <property type="entry name" value="EPOXHYDRLASE"/>
</dbReference>
<dbReference type="PRINTS" id="PR00111">
    <property type="entry name" value="ABHYDROLASE"/>
</dbReference>
<dbReference type="InterPro" id="IPR000073">
    <property type="entry name" value="AB_hydrolase_1"/>
</dbReference>
<dbReference type="Gene3D" id="3.40.50.1820">
    <property type="entry name" value="alpha/beta hydrolase"/>
    <property type="match status" value="1"/>
</dbReference>
<reference evidence="3" key="1">
    <citation type="submission" date="2018-05" db="EMBL/GenBank/DDBJ databases">
        <authorList>
            <person name="Lanie J.A."/>
            <person name="Ng W.-L."/>
            <person name="Kazmierczak K.M."/>
            <person name="Andrzejewski T.M."/>
            <person name="Davidsen T.M."/>
            <person name="Wayne K.J."/>
            <person name="Tettelin H."/>
            <person name="Glass J.I."/>
            <person name="Rusch D."/>
            <person name="Podicherti R."/>
            <person name="Tsui H.-C.T."/>
            <person name="Winkler M.E."/>
        </authorList>
    </citation>
    <scope>NUCLEOTIDE SEQUENCE</scope>
</reference>
<dbReference type="InterPro" id="IPR000639">
    <property type="entry name" value="Epox_hydrolase-like"/>
</dbReference>
<name>A0A382ZUN4_9ZZZZ</name>
<sequence length="142" mass="15731">MNTALMLIGLMTASANDSILSQVQHDFADNEGVKIHYVVMGEGPLVVMIHGFPDFWYSWRNQMKGLADEFRVVAVDLRGYNLSGKPQGVESYTMPRLASDILAVIQHLGEERAIIVGHDWGGAIAWTVAMTQPNMVEKLIIC</sequence>
<organism evidence="3">
    <name type="scientific">marine metagenome</name>
    <dbReference type="NCBI Taxonomy" id="408172"/>
    <lineage>
        <taxon>unclassified sequences</taxon>
        <taxon>metagenomes</taxon>
        <taxon>ecological metagenomes</taxon>
    </lineage>
</organism>